<dbReference type="PANTHER" id="PTHR32125">
    <property type="entry name" value="2-C-METHYL-D-ERYTHRITOL 4-PHOSPHATE CYTIDYLYLTRANSFERASE, CHLOROPLASTIC"/>
    <property type="match status" value="1"/>
</dbReference>
<dbReference type="Proteomes" id="UP000297891">
    <property type="component" value="Unassembled WGS sequence"/>
</dbReference>
<dbReference type="Gene3D" id="3.90.550.10">
    <property type="entry name" value="Spore Coat Polysaccharide Biosynthesis Protein SpsA, Chain A"/>
    <property type="match status" value="1"/>
</dbReference>
<dbReference type="SUPFAM" id="SSF53448">
    <property type="entry name" value="Nucleotide-diphospho-sugar transferases"/>
    <property type="match status" value="1"/>
</dbReference>
<dbReference type="InterPro" id="IPR029044">
    <property type="entry name" value="Nucleotide-diphossugar_trans"/>
</dbReference>
<dbReference type="AlphaFoldDB" id="A0A2M9Y323"/>
<dbReference type="GO" id="GO:0050518">
    <property type="term" value="F:2-C-methyl-D-erythritol 4-phosphate cytidylyltransferase activity"/>
    <property type="evidence" value="ECO:0007669"/>
    <property type="project" value="TreeGrafter"/>
</dbReference>
<keyword evidence="1 3" id="KW-0808">Transferase</keyword>
<proteinExistence type="predicted"/>
<dbReference type="InterPro" id="IPR050088">
    <property type="entry name" value="IspD/TarI_cytidylyltransf_bact"/>
</dbReference>
<dbReference type="PANTHER" id="PTHR32125:SF4">
    <property type="entry name" value="2-C-METHYL-D-ERYTHRITOL 4-PHOSPHATE CYTIDYLYLTRANSFERASE, CHLOROPLASTIC"/>
    <property type="match status" value="1"/>
</dbReference>
<dbReference type="RefSeq" id="WP_100790294.1">
    <property type="nucleotide sequence ID" value="NZ_NPDQ01000003.1"/>
</dbReference>
<evidence type="ECO:0000256" key="2">
    <source>
        <dbReference type="ARBA" id="ARBA00022695"/>
    </source>
</evidence>
<dbReference type="Pfam" id="PF01128">
    <property type="entry name" value="IspD"/>
    <property type="match status" value="1"/>
</dbReference>
<organism evidence="3 4">
    <name type="scientific">Leptospira brenneri</name>
    <dbReference type="NCBI Taxonomy" id="2023182"/>
    <lineage>
        <taxon>Bacteria</taxon>
        <taxon>Pseudomonadati</taxon>
        <taxon>Spirochaetota</taxon>
        <taxon>Spirochaetia</taxon>
        <taxon>Leptospirales</taxon>
        <taxon>Leptospiraceae</taxon>
        <taxon>Leptospira</taxon>
    </lineage>
</organism>
<gene>
    <name evidence="3" type="ORF">EHQ30_14555</name>
</gene>
<keyword evidence="2 3" id="KW-0548">Nucleotidyltransferase</keyword>
<accession>A0A2M9Y323</accession>
<dbReference type="OrthoDB" id="9806837at2"/>
<comment type="caution">
    <text evidence="3">The sequence shown here is derived from an EMBL/GenBank/DDBJ whole genome shotgun (WGS) entry which is preliminary data.</text>
</comment>
<protein>
    <submittedName>
        <fullName evidence="3">2-C-methyl-D-erythritol 4-phosphate cytidylyltransferase</fullName>
    </submittedName>
</protein>
<dbReference type="EMBL" id="RQFP01000014">
    <property type="protein sequence ID" value="TGK91439.1"/>
    <property type="molecule type" value="Genomic_DNA"/>
</dbReference>
<reference evidence="3" key="1">
    <citation type="journal article" date="2019" name="PLoS Negl. Trop. Dis.">
        <title>Revisiting the worldwide diversity of Leptospira species in the environment.</title>
        <authorList>
            <person name="Vincent A.T."/>
            <person name="Schiettekatte O."/>
            <person name="Bourhy P."/>
            <person name="Veyrier F.J."/>
            <person name="Picardeau M."/>
        </authorList>
    </citation>
    <scope>NUCLEOTIDE SEQUENCE [LARGE SCALE GENOMIC DNA]</scope>
    <source>
        <strain evidence="3">201800277</strain>
    </source>
</reference>
<keyword evidence="4" id="KW-1185">Reference proteome</keyword>
<sequence>MNNLYVVLLAGGTGTRMGTLVPKQFLKVRGESLLRHSVKRFRRFGLIKSIIVVSHPDWIFETEKDLSDLLEWNDRIVPGGESRHLSTLAGIGSFNYDEKDIFFIHDVARPNFKQNELYQLVEQTKIFGGASLVAKSTESLVRVRMHVNYTEEPLKREEVYSVKTPQTIAGFMIRELLEEGLDPDIKKHPTDLCTWMGRRRVGIVETDYHNIKVTSPGDTELADSLFWEDLPTVE</sequence>
<dbReference type="CDD" id="cd02516">
    <property type="entry name" value="CDP-ME_synthetase"/>
    <property type="match status" value="1"/>
</dbReference>
<evidence type="ECO:0000256" key="1">
    <source>
        <dbReference type="ARBA" id="ARBA00022679"/>
    </source>
</evidence>
<name>A0A2M9Y323_9LEPT</name>
<dbReference type="InterPro" id="IPR034683">
    <property type="entry name" value="IspD/TarI"/>
</dbReference>
<evidence type="ECO:0000313" key="4">
    <source>
        <dbReference type="Proteomes" id="UP000297891"/>
    </source>
</evidence>
<evidence type="ECO:0000313" key="3">
    <source>
        <dbReference type="EMBL" id="TGK91439.1"/>
    </source>
</evidence>